<comment type="caution">
    <text evidence="7">The sequence shown here is derived from an EMBL/GenBank/DDBJ whole genome shotgun (WGS) entry which is preliminary data.</text>
</comment>
<dbReference type="InterPro" id="IPR036259">
    <property type="entry name" value="MFS_trans_sf"/>
</dbReference>
<reference evidence="7" key="2">
    <citation type="submission" date="2020-09" db="EMBL/GenBank/DDBJ databases">
        <authorList>
            <person name="Sun Q."/>
            <person name="Ohkuma M."/>
        </authorList>
    </citation>
    <scope>NUCLEOTIDE SEQUENCE</scope>
    <source>
        <strain evidence="7">JCM 4518</strain>
    </source>
</reference>
<dbReference type="SUPFAM" id="SSF103473">
    <property type="entry name" value="MFS general substrate transporter"/>
    <property type="match status" value="1"/>
</dbReference>
<evidence type="ECO:0000256" key="2">
    <source>
        <dbReference type="ARBA" id="ARBA00022475"/>
    </source>
</evidence>
<feature type="transmembrane region" description="Helical" evidence="6">
    <location>
        <begin position="369"/>
        <end position="389"/>
    </location>
</feature>
<evidence type="ECO:0000256" key="6">
    <source>
        <dbReference type="SAM" id="Phobius"/>
    </source>
</evidence>
<protein>
    <recommendedName>
        <fullName evidence="9">MFS transporter</fullName>
    </recommendedName>
</protein>
<sequence>MRKSTERTRPPSARGHLAGALAARTGDEASGPALALAGFALTGTASGASALLACATASAAVGGPVLGVLLDRSRRPGRLLAGALLLHAAGLVAVLAALGRLPFAVTATAAVVAGLAGPALSGGWTAQLPRTAPAGRPDRLLALDALTFPAAALAGPALAGGAALILGAPAAVVLAAAFVASAAPLALLLPTAGPGSVAGREVGLLGAVAAGLRVVVRRRPLLAATSSSVGCAAAQGMVAACVPALGAGALGGPGRGALLLSVAAAGALAATALHARLPRAVPPMAVLGAGALVQAGAWGLAATGGPVALVAAFAVAGAAEGPSLSALFAVRQEWTPPGLRGRVFTTGASLKITGFAAGAALAGPVAVRSLPVTLLLAAGVCLVSALPCARACRLRRRVRGGSCSGSSG</sequence>
<reference evidence="7" key="1">
    <citation type="journal article" date="2014" name="Int. J. Syst. Evol. Microbiol.">
        <title>Complete genome sequence of Corynebacterium casei LMG S-19264T (=DSM 44701T), isolated from a smear-ripened cheese.</title>
        <authorList>
            <consortium name="US DOE Joint Genome Institute (JGI-PGF)"/>
            <person name="Walter F."/>
            <person name="Albersmeier A."/>
            <person name="Kalinowski J."/>
            <person name="Ruckert C."/>
        </authorList>
    </citation>
    <scope>NUCLEOTIDE SEQUENCE</scope>
    <source>
        <strain evidence="7">JCM 4518</strain>
    </source>
</reference>
<dbReference type="PANTHER" id="PTHR23513">
    <property type="entry name" value="INTEGRAL MEMBRANE EFFLUX PROTEIN-RELATED"/>
    <property type="match status" value="1"/>
</dbReference>
<keyword evidence="4 6" id="KW-1133">Transmembrane helix</keyword>
<evidence type="ECO:0000256" key="3">
    <source>
        <dbReference type="ARBA" id="ARBA00022692"/>
    </source>
</evidence>
<feature type="transmembrane region" description="Helical" evidence="6">
    <location>
        <begin position="257"/>
        <end position="277"/>
    </location>
</feature>
<name>A0A918WAR5_9ACTN</name>
<feature type="transmembrane region" description="Helical" evidence="6">
    <location>
        <begin position="165"/>
        <end position="189"/>
    </location>
</feature>
<feature type="transmembrane region" description="Helical" evidence="6">
    <location>
        <begin position="104"/>
        <end position="128"/>
    </location>
</feature>
<evidence type="ECO:0000313" key="8">
    <source>
        <dbReference type="Proteomes" id="UP000644020"/>
    </source>
</evidence>
<organism evidence="7 8">
    <name type="scientific">Streptomyces termitum</name>
    <dbReference type="NCBI Taxonomy" id="67368"/>
    <lineage>
        <taxon>Bacteria</taxon>
        <taxon>Bacillati</taxon>
        <taxon>Actinomycetota</taxon>
        <taxon>Actinomycetes</taxon>
        <taxon>Kitasatosporales</taxon>
        <taxon>Streptomycetaceae</taxon>
        <taxon>Streptomyces</taxon>
    </lineage>
</organism>
<dbReference type="RefSeq" id="WP_229849789.1">
    <property type="nucleotide sequence ID" value="NZ_BMUL01000007.1"/>
</dbReference>
<dbReference type="PANTHER" id="PTHR23513:SF11">
    <property type="entry name" value="STAPHYLOFERRIN A TRANSPORTER"/>
    <property type="match status" value="1"/>
</dbReference>
<evidence type="ECO:0000313" key="7">
    <source>
        <dbReference type="EMBL" id="GHA86570.1"/>
    </source>
</evidence>
<proteinExistence type="predicted"/>
<dbReference type="AlphaFoldDB" id="A0A918WAR5"/>
<dbReference type="Gene3D" id="1.20.1250.20">
    <property type="entry name" value="MFS general substrate transporter like domains"/>
    <property type="match status" value="1"/>
</dbReference>
<feature type="transmembrane region" description="Helical" evidence="6">
    <location>
        <begin position="45"/>
        <end position="70"/>
    </location>
</feature>
<comment type="subcellular location">
    <subcellularLocation>
        <location evidence="1">Cell membrane</location>
        <topology evidence="1">Multi-pass membrane protein</topology>
    </subcellularLocation>
</comment>
<keyword evidence="5 6" id="KW-0472">Membrane</keyword>
<feature type="transmembrane region" description="Helical" evidence="6">
    <location>
        <begin position="79"/>
        <end position="98"/>
    </location>
</feature>
<keyword evidence="3 6" id="KW-0812">Transmembrane</keyword>
<feature type="transmembrane region" description="Helical" evidence="6">
    <location>
        <begin position="221"/>
        <end position="245"/>
    </location>
</feature>
<evidence type="ECO:0008006" key="9">
    <source>
        <dbReference type="Google" id="ProtNLM"/>
    </source>
</evidence>
<feature type="transmembrane region" description="Helical" evidence="6">
    <location>
        <begin position="307"/>
        <end position="330"/>
    </location>
</feature>
<gene>
    <name evidence="7" type="ORF">GCM10010305_33020</name>
</gene>
<evidence type="ECO:0000256" key="5">
    <source>
        <dbReference type="ARBA" id="ARBA00023136"/>
    </source>
</evidence>
<dbReference type="InterPro" id="IPR011701">
    <property type="entry name" value="MFS"/>
</dbReference>
<evidence type="ECO:0000256" key="4">
    <source>
        <dbReference type="ARBA" id="ARBA00022989"/>
    </source>
</evidence>
<feature type="transmembrane region" description="Helical" evidence="6">
    <location>
        <begin position="140"/>
        <end position="159"/>
    </location>
</feature>
<dbReference type="Pfam" id="PF07690">
    <property type="entry name" value="MFS_1"/>
    <property type="match status" value="1"/>
</dbReference>
<accession>A0A918WAR5</accession>
<keyword evidence="8" id="KW-1185">Reference proteome</keyword>
<evidence type="ECO:0000256" key="1">
    <source>
        <dbReference type="ARBA" id="ARBA00004651"/>
    </source>
</evidence>
<dbReference type="Proteomes" id="UP000644020">
    <property type="component" value="Unassembled WGS sequence"/>
</dbReference>
<dbReference type="GO" id="GO:0022857">
    <property type="term" value="F:transmembrane transporter activity"/>
    <property type="evidence" value="ECO:0007669"/>
    <property type="project" value="InterPro"/>
</dbReference>
<dbReference type="GO" id="GO:0005886">
    <property type="term" value="C:plasma membrane"/>
    <property type="evidence" value="ECO:0007669"/>
    <property type="project" value="UniProtKB-SubCell"/>
</dbReference>
<keyword evidence="2" id="KW-1003">Cell membrane</keyword>
<dbReference type="EMBL" id="BMUL01000007">
    <property type="protein sequence ID" value="GHA86570.1"/>
    <property type="molecule type" value="Genomic_DNA"/>
</dbReference>